<sequence length="133" mass="15420">MLAAPRPLFPHSVFHSLASCAACAPTDRDSHPLKPRQRVIKRRSDQYEFYCCYCRHGDDIFRDAISHVIYSHKHQVIRLGQRSEKKEADRKSGPLLFIRQWDVIPNSVLSDGRTIKVNKETEQLEICEPVYKA</sequence>
<evidence type="ECO:0000313" key="1">
    <source>
        <dbReference type="Proteomes" id="UP000694844"/>
    </source>
</evidence>
<gene>
    <name evidence="2" type="primary">LOC111125034</name>
</gene>
<protein>
    <submittedName>
        <fullName evidence="2">Uncharacterized protein LOC111125034 isoform X2</fullName>
    </submittedName>
</protein>
<dbReference type="RefSeq" id="XP_022324175.1">
    <property type="nucleotide sequence ID" value="XM_022468467.1"/>
</dbReference>
<dbReference type="PROSITE" id="PS51257">
    <property type="entry name" value="PROKAR_LIPOPROTEIN"/>
    <property type="match status" value="1"/>
</dbReference>
<reference evidence="2" key="1">
    <citation type="submission" date="2025-08" db="UniProtKB">
        <authorList>
            <consortium name="RefSeq"/>
        </authorList>
    </citation>
    <scope>IDENTIFICATION</scope>
    <source>
        <tissue evidence="2">Whole sample</tissue>
    </source>
</reference>
<dbReference type="GeneID" id="111125034"/>
<organism evidence="1 2">
    <name type="scientific">Crassostrea virginica</name>
    <name type="common">Eastern oyster</name>
    <dbReference type="NCBI Taxonomy" id="6565"/>
    <lineage>
        <taxon>Eukaryota</taxon>
        <taxon>Metazoa</taxon>
        <taxon>Spiralia</taxon>
        <taxon>Lophotrochozoa</taxon>
        <taxon>Mollusca</taxon>
        <taxon>Bivalvia</taxon>
        <taxon>Autobranchia</taxon>
        <taxon>Pteriomorphia</taxon>
        <taxon>Ostreida</taxon>
        <taxon>Ostreoidea</taxon>
        <taxon>Ostreidae</taxon>
        <taxon>Crassostrea</taxon>
    </lineage>
</organism>
<evidence type="ECO:0000313" key="2">
    <source>
        <dbReference type="RefSeq" id="XP_022324175.1"/>
    </source>
</evidence>
<dbReference type="OrthoDB" id="10439798at2759"/>
<proteinExistence type="predicted"/>
<name>A0A8B8D976_CRAVI</name>
<dbReference type="Proteomes" id="UP000694844">
    <property type="component" value="Chromosome 3"/>
</dbReference>
<accession>A0A8B8D976</accession>
<keyword evidence="1" id="KW-1185">Reference proteome</keyword>
<dbReference type="AlphaFoldDB" id="A0A8B8D976"/>